<dbReference type="SUPFAM" id="SSF56112">
    <property type="entry name" value="Protein kinase-like (PK-like)"/>
    <property type="match status" value="1"/>
</dbReference>
<dbReference type="InterPro" id="IPR011009">
    <property type="entry name" value="Kinase-like_dom_sf"/>
</dbReference>
<feature type="domain" description="Aminoglycoside phosphotransferase" evidence="1">
    <location>
        <begin position="26"/>
        <end position="239"/>
    </location>
</feature>
<gene>
    <name evidence="2" type="ORF">AKJ09_07575</name>
</gene>
<dbReference type="OrthoDB" id="179763at2"/>
<reference evidence="2 3" key="1">
    <citation type="submission" date="2015-08" db="EMBL/GenBank/DDBJ databases">
        <authorList>
            <person name="Babu N.S."/>
            <person name="Beckwith C.J."/>
            <person name="Beseler K.G."/>
            <person name="Brison A."/>
            <person name="Carone J.V."/>
            <person name="Caskin T.P."/>
            <person name="Diamond M."/>
            <person name="Durham M.E."/>
            <person name="Foxe J.M."/>
            <person name="Go M."/>
            <person name="Henderson B.A."/>
            <person name="Jones I.B."/>
            <person name="McGettigan J.A."/>
            <person name="Micheletti S.J."/>
            <person name="Nasrallah M.E."/>
            <person name="Ortiz D."/>
            <person name="Piller C.R."/>
            <person name="Privatt S.R."/>
            <person name="Schneider S.L."/>
            <person name="Sharp S."/>
            <person name="Smith T.C."/>
            <person name="Stanton J.D."/>
            <person name="Ullery H.E."/>
            <person name="Wilson R.J."/>
            <person name="Serrano M.G."/>
            <person name="Buck G."/>
            <person name="Lee V."/>
            <person name="Wang Y."/>
            <person name="Carvalho R."/>
            <person name="Voegtly L."/>
            <person name="Shi R."/>
            <person name="Duckworth R."/>
            <person name="Johnson A."/>
            <person name="Loviza R."/>
            <person name="Walstead R."/>
            <person name="Shah Z."/>
            <person name="Kiflezghi M."/>
            <person name="Wade K."/>
            <person name="Ball S.L."/>
            <person name="Bradley K.W."/>
            <person name="Asai D.J."/>
            <person name="Bowman C.A."/>
            <person name="Russell D.A."/>
            <person name="Pope W.H."/>
            <person name="Jacobs-Sera D."/>
            <person name="Hendrix R.W."/>
            <person name="Hatfull G.F."/>
        </authorList>
    </citation>
    <scope>NUCLEOTIDE SEQUENCE [LARGE SCALE GENOMIC DNA]</scope>
    <source>
        <strain evidence="2 3">DSM 27648</strain>
    </source>
</reference>
<dbReference type="STRING" id="1391654.AKJ09_07575"/>
<evidence type="ECO:0000313" key="3">
    <source>
        <dbReference type="Proteomes" id="UP000064967"/>
    </source>
</evidence>
<organism evidence="2 3">
    <name type="scientific">Labilithrix luteola</name>
    <dbReference type="NCBI Taxonomy" id="1391654"/>
    <lineage>
        <taxon>Bacteria</taxon>
        <taxon>Pseudomonadati</taxon>
        <taxon>Myxococcota</taxon>
        <taxon>Polyangia</taxon>
        <taxon>Polyangiales</taxon>
        <taxon>Labilitrichaceae</taxon>
        <taxon>Labilithrix</taxon>
    </lineage>
</organism>
<dbReference type="Gene3D" id="3.90.1200.10">
    <property type="match status" value="1"/>
</dbReference>
<evidence type="ECO:0000259" key="1">
    <source>
        <dbReference type="Pfam" id="PF01636"/>
    </source>
</evidence>
<dbReference type="GO" id="GO:0016740">
    <property type="term" value="F:transferase activity"/>
    <property type="evidence" value="ECO:0007669"/>
    <property type="project" value="UniProtKB-KW"/>
</dbReference>
<dbReference type="AlphaFoldDB" id="A0A0K1Q5I0"/>
<keyword evidence="2" id="KW-0808">Transferase</keyword>
<protein>
    <submittedName>
        <fullName evidence="2">Aminoglycoside phosphotransferase</fullName>
    </submittedName>
</protein>
<proteinExistence type="predicted"/>
<dbReference type="RefSeq" id="WP_146652109.1">
    <property type="nucleotide sequence ID" value="NZ_CP012333.1"/>
</dbReference>
<dbReference type="KEGG" id="llu:AKJ09_07575"/>
<dbReference type="EMBL" id="CP012333">
    <property type="protein sequence ID" value="AKV00912.1"/>
    <property type="molecule type" value="Genomic_DNA"/>
</dbReference>
<dbReference type="Proteomes" id="UP000064967">
    <property type="component" value="Chromosome"/>
</dbReference>
<dbReference type="Pfam" id="PF01636">
    <property type="entry name" value="APH"/>
    <property type="match status" value="1"/>
</dbReference>
<name>A0A0K1Q5I0_9BACT</name>
<accession>A0A0K1Q5I0</accession>
<dbReference type="InterPro" id="IPR002575">
    <property type="entry name" value="Aminoglycoside_PTrfase"/>
</dbReference>
<sequence>MTPPTRSRADLLALLPEDRVGVVDQLEPINIGLSGAGVWAVHASRGEYILRIQSPELNESAFLQHLRVQRRAAEAGVAPEVVHVDEGARAVVSQRVSGMPMGAALGNPTQRERLFASIVDRLRTLHSLDATGIEASSPLAYARKAWEAARGRPGFPGWAASLAPTFDAIGKTLDADPRSVVSHNDVNPTNVMWDGTQTWLIDWDVAALGHPYYDLATLALFLRLEDGAALDLAALHDGAPLDEKSRASFRALRTLVGLLTGFTFLGLVDDLNVRPAKERSDAPTLTDVYAAMRARELDPQTAFGQASMGLALLAESIPA</sequence>
<evidence type="ECO:0000313" key="2">
    <source>
        <dbReference type="EMBL" id="AKV00912.1"/>
    </source>
</evidence>
<dbReference type="PANTHER" id="PTHR21310">
    <property type="entry name" value="AMINOGLYCOSIDE PHOSPHOTRANSFERASE-RELATED-RELATED"/>
    <property type="match status" value="1"/>
</dbReference>
<keyword evidence="3" id="KW-1185">Reference proteome</keyword>
<dbReference type="InterPro" id="IPR051678">
    <property type="entry name" value="AGP_Transferase"/>
</dbReference>